<sequence>MYSMAIPSQINSSLHHLRLNRNSTCSESVKSTIYLYIEAMKFKYHEEFPSAFGKCRALADECFPASLGEQR</sequence>
<name>A0A9J5YV24_SOLCO</name>
<evidence type="ECO:0000313" key="2">
    <source>
        <dbReference type="Proteomes" id="UP000824120"/>
    </source>
</evidence>
<comment type="caution">
    <text evidence="1">The sequence shown here is derived from an EMBL/GenBank/DDBJ whole genome shotgun (WGS) entry which is preliminary data.</text>
</comment>
<reference evidence="1 2" key="1">
    <citation type="submission" date="2020-09" db="EMBL/GenBank/DDBJ databases">
        <title>De no assembly of potato wild relative species, Solanum commersonii.</title>
        <authorList>
            <person name="Cho K."/>
        </authorList>
    </citation>
    <scope>NUCLEOTIDE SEQUENCE [LARGE SCALE GENOMIC DNA]</scope>
    <source>
        <strain evidence="1">LZ3.2</strain>
        <tissue evidence="1">Leaf</tissue>
    </source>
</reference>
<dbReference type="AlphaFoldDB" id="A0A9J5YV24"/>
<gene>
    <name evidence="1" type="ORF">H5410_025123</name>
</gene>
<protein>
    <submittedName>
        <fullName evidence="1">Uncharacterized protein</fullName>
    </submittedName>
</protein>
<organism evidence="1 2">
    <name type="scientific">Solanum commersonii</name>
    <name type="common">Commerson's wild potato</name>
    <name type="synonym">Commerson's nightshade</name>
    <dbReference type="NCBI Taxonomy" id="4109"/>
    <lineage>
        <taxon>Eukaryota</taxon>
        <taxon>Viridiplantae</taxon>
        <taxon>Streptophyta</taxon>
        <taxon>Embryophyta</taxon>
        <taxon>Tracheophyta</taxon>
        <taxon>Spermatophyta</taxon>
        <taxon>Magnoliopsida</taxon>
        <taxon>eudicotyledons</taxon>
        <taxon>Gunneridae</taxon>
        <taxon>Pentapetalae</taxon>
        <taxon>asterids</taxon>
        <taxon>lamiids</taxon>
        <taxon>Solanales</taxon>
        <taxon>Solanaceae</taxon>
        <taxon>Solanoideae</taxon>
        <taxon>Solaneae</taxon>
        <taxon>Solanum</taxon>
    </lineage>
</organism>
<dbReference type="EMBL" id="JACXVP010000005">
    <property type="protein sequence ID" value="KAG5603631.1"/>
    <property type="molecule type" value="Genomic_DNA"/>
</dbReference>
<dbReference type="Proteomes" id="UP000824120">
    <property type="component" value="Chromosome 5"/>
</dbReference>
<keyword evidence="2" id="KW-1185">Reference proteome</keyword>
<proteinExistence type="predicted"/>
<evidence type="ECO:0000313" key="1">
    <source>
        <dbReference type="EMBL" id="KAG5603631.1"/>
    </source>
</evidence>
<accession>A0A9J5YV24</accession>